<dbReference type="Proteomes" id="UP001059380">
    <property type="component" value="Chromosome"/>
</dbReference>
<name>A0A9J7BVG2_9BACT</name>
<gene>
    <name evidence="5" type="ORF">MOP44_11880</name>
</gene>
<dbReference type="RefSeq" id="WP_260796254.1">
    <property type="nucleotide sequence ID" value="NZ_CP093313.1"/>
</dbReference>
<sequence length="284" mass="30980">MASTDRTVLITGASSGFGLLTTITLARRGWHVLATMRDLNRRSHLEDAARGAGVLDQIEIHPLDVTHNDQIAAIASLVEQRQTSLHALINNAGFAAPGFADDVTDAELREQLDTNFFGAAAVTRAFLPQLRRQGFGRIVMVSSISGRLGFPGVGSYAAAKFALEGWTESLRYEMKPLGIQVALVEPGAFETDIWTRNAKLSARLLDPASPNAARVERWRARIEGQRKKADPQVVADTIARILDNPHPRLRYVVGADARMGLLLRKLLPAGVFERIILKNTGLDG</sequence>
<evidence type="ECO:0000256" key="3">
    <source>
        <dbReference type="RuleBase" id="RU000363"/>
    </source>
</evidence>
<evidence type="ECO:0000313" key="5">
    <source>
        <dbReference type="EMBL" id="UWZ86616.1"/>
    </source>
</evidence>
<dbReference type="CDD" id="cd05374">
    <property type="entry name" value="17beta-HSD-like_SDR_c"/>
    <property type="match status" value="1"/>
</dbReference>
<dbReference type="InterPro" id="IPR057326">
    <property type="entry name" value="KR_dom"/>
</dbReference>
<dbReference type="PRINTS" id="PR00080">
    <property type="entry name" value="SDRFAMILY"/>
</dbReference>
<keyword evidence="6" id="KW-1185">Reference proteome</keyword>
<dbReference type="PANTHER" id="PTHR43976">
    <property type="entry name" value="SHORT CHAIN DEHYDROGENASE"/>
    <property type="match status" value="1"/>
</dbReference>
<evidence type="ECO:0000256" key="1">
    <source>
        <dbReference type="ARBA" id="ARBA00006484"/>
    </source>
</evidence>
<evidence type="ECO:0000259" key="4">
    <source>
        <dbReference type="SMART" id="SM00822"/>
    </source>
</evidence>
<evidence type="ECO:0000256" key="2">
    <source>
        <dbReference type="ARBA" id="ARBA00023002"/>
    </source>
</evidence>
<dbReference type="GO" id="GO:0016491">
    <property type="term" value="F:oxidoreductase activity"/>
    <property type="evidence" value="ECO:0007669"/>
    <property type="project" value="UniProtKB-KW"/>
</dbReference>
<evidence type="ECO:0000313" key="6">
    <source>
        <dbReference type="Proteomes" id="UP001059380"/>
    </source>
</evidence>
<dbReference type="AlphaFoldDB" id="A0A9J7BVG2"/>
<dbReference type="InterPro" id="IPR051911">
    <property type="entry name" value="SDR_oxidoreductase"/>
</dbReference>
<dbReference type="Pfam" id="PF00106">
    <property type="entry name" value="adh_short"/>
    <property type="match status" value="1"/>
</dbReference>
<dbReference type="InterPro" id="IPR002347">
    <property type="entry name" value="SDR_fam"/>
</dbReference>
<comment type="similarity">
    <text evidence="1 3">Belongs to the short-chain dehydrogenases/reductases (SDR) family.</text>
</comment>
<dbReference type="SMART" id="SM00822">
    <property type="entry name" value="PKS_KR"/>
    <property type="match status" value="1"/>
</dbReference>
<keyword evidence="2" id="KW-0560">Oxidoreductase</keyword>
<proteinExistence type="inferred from homology"/>
<dbReference type="PROSITE" id="PS00061">
    <property type="entry name" value="ADH_SHORT"/>
    <property type="match status" value="1"/>
</dbReference>
<dbReference type="Gene3D" id="3.40.50.720">
    <property type="entry name" value="NAD(P)-binding Rossmann-like Domain"/>
    <property type="match status" value="1"/>
</dbReference>
<dbReference type="PANTHER" id="PTHR43976:SF16">
    <property type="entry name" value="SHORT-CHAIN DEHYDROGENASE_REDUCTASE FAMILY PROTEIN"/>
    <property type="match status" value="1"/>
</dbReference>
<dbReference type="EMBL" id="CP093313">
    <property type="protein sequence ID" value="UWZ86616.1"/>
    <property type="molecule type" value="Genomic_DNA"/>
</dbReference>
<dbReference type="KEGG" id="orp:MOP44_11880"/>
<dbReference type="InterPro" id="IPR020904">
    <property type="entry name" value="Sc_DH/Rdtase_CS"/>
</dbReference>
<accession>A0A9J7BVG2</accession>
<dbReference type="SUPFAM" id="SSF51735">
    <property type="entry name" value="NAD(P)-binding Rossmann-fold domains"/>
    <property type="match status" value="1"/>
</dbReference>
<protein>
    <submittedName>
        <fullName evidence="5">SDR family NAD(P)-dependent oxidoreductase</fullName>
    </submittedName>
</protein>
<feature type="domain" description="Ketoreductase" evidence="4">
    <location>
        <begin position="6"/>
        <end position="192"/>
    </location>
</feature>
<dbReference type="PRINTS" id="PR00081">
    <property type="entry name" value="GDHRDH"/>
</dbReference>
<reference evidence="5" key="1">
    <citation type="submission" date="2021-04" db="EMBL/GenBank/DDBJ databases">
        <title>Phylogenetic analysis of Acidobacteriaceae.</title>
        <authorList>
            <person name="Qiu L."/>
            <person name="Zhang Q."/>
        </authorList>
    </citation>
    <scope>NUCLEOTIDE SEQUENCE</scope>
    <source>
        <strain evidence="5">DSM 25168</strain>
    </source>
</reference>
<organism evidence="5 6">
    <name type="scientific">Occallatibacter riparius</name>
    <dbReference type="NCBI Taxonomy" id="1002689"/>
    <lineage>
        <taxon>Bacteria</taxon>
        <taxon>Pseudomonadati</taxon>
        <taxon>Acidobacteriota</taxon>
        <taxon>Terriglobia</taxon>
        <taxon>Terriglobales</taxon>
        <taxon>Acidobacteriaceae</taxon>
        <taxon>Occallatibacter</taxon>
    </lineage>
</organism>
<dbReference type="InterPro" id="IPR036291">
    <property type="entry name" value="NAD(P)-bd_dom_sf"/>
</dbReference>